<evidence type="ECO:0000313" key="3">
    <source>
        <dbReference type="RefSeq" id="XP_027346996.1"/>
    </source>
</evidence>
<feature type="region of interest" description="Disordered" evidence="1">
    <location>
        <begin position="107"/>
        <end position="146"/>
    </location>
</feature>
<name>A0A8B8KSX5_ABRPR</name>
<reference evidence="3" key="2">
    <citation type="submission" date="2025-08" db="UniProtKB">
        <authorList>
            <consortium name="RefSeq"/>
        </authorList>
    </citation>
    <scope>IDENTIFICATION</scope>
    <source>
        <tissue evidence="3">Young leaves</tissue>
    </source>
</reference>
<dbReference type="GeneID" id="113858514"/>
<proteinExistence type="predicted"/>
<dbReference type="AlphaFoldDB" id="A0A8B8KSX5"/>
<gene>
    <name evidence="3" type="primary">LOC113858514</name>
</gene>
<dbReference type="KEGG" id="aprc:113858514"/>
<dbReference type="InterPro" id="IPR007789">
    <property type="entry name" value="DUF688"/>
</dbReference>
<evidence type="ECO:0000313" key="2">
    <source>
        <dbReference type="Proteomes" id="UP000694853"/>
    </source>
</evidence>
<organism evidence="2 3">
    <name type="scientific">Abrus precatorius</name>
    <name type="common">Indian licorice</name>
    <name type="synonym">Glycine abrus</name>
    <dbReference type="NCBI Taxonomy" id="3816"/>
    <lineage>
        <taxon>Eukaryota</taxon>
        <taxon>Viridiplantae</taxon>
        <taxon>Streptophyta</taxon>
        <taxon>Embryophyta</taxon>
        <taxon>Tracheophyta</taxon>
        <taxon>Spermatophyta</taxon>
        <taxon>Magnoliopsida</taxon>
        <taxon>eudicotyledons</taxon>
        <taxon>Gunneridae</taxon>
        <taxon>Pentapetalae</taxon>
        <taxon>rosids</taxon>
        <taxon>fabids</taxon>
        <taxon>Fabales</taxon>
        <taxon>Fabaceae</taxon>
        <taxon>Papilionoideae</taxon>
        <taxon>50 kb inversion clade</taxon>
        <taxon>NPAAA clade</taxon>
        <taxon>indigoferoid/millettioid clade</taxon>
        <taxon>Abreae</taxon>
        <taxon>Abrus</taxon>
    </lineage>
</organism>
<reference evidence="2" key="1">
    <citation type="journal article" date="2019" name="Toxins">
        <title>Detection of Abrin-Like and Prepropulchellin-Like Toxin Genes and Transcripts Using Whole Genome Sequencing and Full-Length Transcript Sequencing of Abrus precatorius.</title>
        <authorList>
            <person name="Hovde B.T."/>
            <person name="Daligault H.E."/>
            <person name="Hanschen E.R."/>
            <person name="Kunde Y.A."/>
            <person name="Johnson M.B."/>
            <person name="Starkenburg S.R."/>
            <person name="Johnson S.L."/>
        </authorList>
    </citation>
    <scope>NUCLEOTIDE SEQUENCE [LARGE SCALE GENOMIC DNA]</scope>
</reference>
<feature type="compositionally biased region" description="Polar residues" evidence="1">
    <location>
        <begin position="108"/>
        <end position="124"/>
    </location>
</feature>
<feature type="region of interest" description="Disordered" evidence="1">
    <location>
        <begin position="1"/>
        <end position="93"/>
    </location>
</feature>
<dbReference type="Proteomes" id="UP000694853">
    <property type="component" value="Unplaced"/>
</dbReference>
<dbReference type="PANTHER" id="PTHR33671:SF9">
    <property type="entry name" value="DUF688 FAMILY PROTEIN"/>
    <property type="match status" value="1"/>
</dbReference>
<protein>
    <submittedName>
        <fullName evidence="3">Uncharacterized protein LOC113858514 isoform X1</fullName>
    </submittedName>
</protein>
<feature type="compositionally biased region" description="Polar residues" evidence="1">
    <location>
        <begin position="16"/>
        <end position="25"/>
    </location>
</feature>
<accession>A0A8B8KSX5</accession>
<evidence type="ECO:0000256" key="1">
    <source>
        <dbReference type="SAM" id="MobiDB-lite"/>
    </source>
</evidence>
<dbReference type="RefSeq" id="XP_027346996.1">
    <property type="nucleotide sequence ID" value="XM_027491195.1"/>
</dbReference>
<sequence>MDEGKLNIDAPLMSVRRSSGASPSLTEAKRKTLERPQALPHFKPNVTLDQVTEPVAVPFNWEHIPGRPKDDGGSQSQPPREPSITPSPSFPLGKLINVAKEPLEKESNIANKFRNPSISNSSSKVDCDREKKYEKTKNVEEDDDYDNDVYSDALDILSPTEPLSMNCSVSGLDNLDANKCGTSSTDKQTQDFMMSRFLPAAKAMTIQPPQYASRKQPVVVEQPREFTKLVREEKQSFVNRHITDIIPYTAHCQEEEEEEEESEDETNDYANISAKGCGLLPRLCVRNSLCLLNSVPGTKMGHQFTFYSAHEAGKTDKGSQNRSYRPAPAIKKAWDAIHKSKSSSGDMHEVRKKWTSDSNRYTYSGELKHIGRLSPFRRSRAAAAGISPFRSKTQPLFPEAMLLGDSKRVENINHSGKLKLPSRGHASTQEVLTQGAKKISNSGSLAIEKTLYIDTASTVKLSCSNSSFLANTQRIDSVVGKERNSTVDSFQDMKHLQALEENLDSQELNSMDANPSTLSSMFHLMAKEDEDERLNKDQEINQESMSLQLVQSSFDKDTAFNNKQIVVADDSRKVSAEYVLHHLAPPLPKSPSESWLCRALPLVSSKNSFPYSNQGTHYNAKRQGFSRTSSYTKWETIVKTSNLNHDHVCCSKELTVYKSQHSKS</sequence>
<dbReference type="Pfam" id="PF05097">
    <property type="entry name" value="DUF688"/>
    <property type="match status" value="1"/>
</dbReference>
<dbReference type="OrthoDB" id="677721at2759"/>
<dbReference type="PANTHER" id="PTHR33671">
    <property type="entry name" value="N-METHYLTRANSFERASE, PUTATIVE (DUF688)-RELATED"/>
    <property type="match status" value="1"/>
</dbReference>
<keyword evidence="2" id="KW-1185">Reference proteome</keyword>
<feature type="compositionally biased region" description="Basic and acidic residues" evidence="1">
    <location>
        <begin position="125"/>
        <end position="139"/>
    </location>
</feature>